<name>A0ABQ1RL11_9ALTE</name>
<dbReference type="InterPro" id="IPR011037">
    <property type="entry name" value="Pyrv_Knase-like_insert_dom_sf"/>
</dbReference>
<dbReference type="PANTHER" id="PTHR14237">
    <property type="entry name" value="MOLYBDOPTERIN COFACTOR SULFURASE MOSC"/>
    <property type="match status" value="1"/>
</dbReference>
<comment type="caution">
    <text evidence="2">The sequence shown here is derived from an EMBL/GenBank/DDBJ whole genome shotgun (WGS) entry which is preliminary data.</text>
</comment>
<protein>
    <recommendedName>
        <fullName evidence="1">MOSC domain-containing protein</fullName>
    </recommendedName>
</protein>
<dbReference type="PANTHER" id="PTHR14237:SF19">
    <property type="entry name" value="MITOCHONDRIAL AMIDOXIME REDUCING COMPONENT 1"/>
    <property type="match status" value="1"/>
</dbReference>
<organism evidence="2 3">
    <name type="scientific">Lacimicrobium alkaliphilum</name>
    <dbReference type="NCBI Taxonomy" id="1526571"/>
    <lineage>
        <taxon>Bacteria</taxon>
        <taxon>Pseudomonadati</taxon>
        <taxon>Pseudomonadota</taxon>
        <taxon>Gammaproteobacteria</taxon>
        <taxon>Alteromonadales</taxon>
        <taxon>Alteromonadaceae</taxon>
        <taxon>Lacimicrobium</taxon>
    </lineage>
</organism>
<dbReference type="InterPro" id="IPR005302">
    <property type="entry name" value="MoCF_Sase_C"/>
</dbReference>
<reference evidence="3" key="1">
    <citation type="journal article" date="2019" name="Int. J. Syst. Evol. Microbiol.">
        <title>The Global Catalogue of Microorganisms (GCM) 10K type strain sequencing project: providing services to taxonomists for standard genome sequencing and annotation.</title>
        <authorList>
            <consortium name="The Broad Institute Genomics Platform"/>
            <consortium name="The Broad Institute Genome Sequencing Center for Infectious Disease"/>
            <person name="Wu L."/>
            <person name="Ma J."/>
        </authorList>
    </citation>
    <scope>NUCLEOTIDE SEQUENCE [LARGE SCALE GENOMIC DNA]</scope>
    <source>
        <strain evidence="3">CGMCC 1.12923</strain>
    </source>
</reference>
<dbReference type="EMBL" id="BMGJ01000012">
    <property type="protein sequence ID" value="GGD71444.1"/>
    <property type="molecule type" value="Genomic_DNA"/>
</dbReference>
<dbReference type="SUPFAM" id="SSF50800">
    <property type="entry name" value="PK beta-barrel domain-like"/>
    <property type="match status" value="1"/>
</dbReference>
<sequence>MSQRIAGLFIYPIKSTRGLQLSRSVVTAEGLALDRRFMLADRKGRMLTGRALPKLVQVKATPLSDGLLVTHPNMPPLELHYPQFSGDGIETHVWKDKFSGLATHQQADDWFSALLGRDCQLLYTGNESPRFSQSADTHVSFADGYPLLVISQASLEALNQRLAQPHRMEQFRPNLVVTGTEPFAEDNWERIRIGEVELRLDNPCSRCIFTTRDPKNGEFIGNQEPLKALSLFRKEQNGKINFGMNATVIKGGLLEQDSEIEVLETRVAEHYVASN</sequence>
<evidence type="ECO:0000313" key="3">
    <source>
        <dbReference type="Proteomes" id="UP000614272"/>
    </source>
</evidence>
<evidence type="ECO:0000259" key="1">
    <source>
        <dbReference type="PROSITE" id="PS51340"/>
    </source>
</evidence>
<proteinExistence type="predicted"/>
<dbReference type="Pfam" id="PF03476">
    <property type="entry name" value="MOSC_N"/>
    <property type="match status" value="1"/>
</dbReference>
<dbReference type="SUPFAM" id="SSF141673">
    <property type="entry name" value="MOSC N-terminal domain-like"/>
    <property type="match status" value="1"/>
</dbReference>
<accession>A0ABQ1RL11</accession>
<keyword evidence="3" id="KW-1185">Reference proteome</keyword>
<dbReference type="PROSITE" id="PS51340">
    <property type="entry name" value="MOSC"/>
    <property type="match status" value="1"/>
</dbReference>
<dbReference type="Proteomes" id="UP000614272">
    <property type="component" value="Unassembled WGS sequence"/>
</dbReference>
<dbReference type="RefSeq" id="WP_099035481.1">
    <property type="nucleotide sequence ID" value="NZ_BMGJ01000012.1"/>
</dbReference>
<dbReference type="InterPro" id="IPR005303">
    <property type="entry name" value="MOCOS_middle"/>
</dbReference>
<gene>
    <name evidence="2" type="ORF">GCM10011357_28130</name>
</gene>
<feature type="domain" description="MOSC" evidence="1">
    <location>
        <begin position="119"/>
        <end position="263"/>
    </location>
</feature>
<evidence type="ECO:0000313" key="2">
    <source>
        <dbReference type="EMBL" id="GGD71444.1"/>
    </source>
</evidence>
<dbReference type="Pfam" id="PF03473">
    <property type="entry name" value="MOSC"/>
    <property type="match status" value="1"/>
</dbReference>